<dbReference type="EMBL" id="BGZK01001178">
    <property type="protein sequence ID" value="GBP73556.1"/>
    <property type="molecule type" value="Genomic_DNA"/>
</dbReference>
<protein>
    <submittedName>
        <fullName evidence="2">Uncharacterized protein</fullName>
    </submittedName>
</protein>
<reference evidence="2 3" key="1">
    <citation type="journal article" date="2019" name="Commun. Biol.">
        <title>The bagworm genome reveals a unique fibroin gene that provides high tensile strength.</title>
        <authorList>
            <person name="Kono N."/>
            <person name="Nakamura H."/>
            <person name="Ohtoshi R."/>
            <person name="Tomita M."/>
            <person name="Numata K."/>
            <person name="Arakawa K."/>
        </authorList>
    </citation>
    <scope>NUCLEOTIDE SEQUENCE [LARGE SCALE GENOMIC DNA]</scope>
</reference>
<feature type="region of interest" description="Disordered" evidence="1">
    <location>
        <begin position="1"/>
        <end position="26"/>
    </location>
</feature>
<comment type="caution">
    <text evidence="2">The sequence shown here is derived from an EMBL/GenBank/DDBJ whole genome shotgun (WGS) entry which is preliminary data.</text>
</comment>
<keyword evidence="3" id="KW-1185">Reference proteome</keyword>
<name>A0A4C1YBW1_EUMVA</name>
<dbReference type="Proteomes" id="UP000299102">
    <property type="component" value="Unassembled WGS sequence"/>
</dbReference>
<accession>A0A4C1YBW1</accession>
<proteinExistence type="predicted"/>
<evidence type="ECO:0000256" key="1">
    <source>
        <dbReference type="SAM" id="MobiDB-lite"/>
    </source>
</evidence>
<organism evidence="2 3">
    <name type="scientific">Eumeta variegata</name>
    <name type="common">Bagworm moth</name>
    <name type="synonym">Eumeta japonica</name>
    <dbReference type="NCBI Taxonomy" id="151549"/>
    <lineage>
        <taxon>Eukaryota</taxon>
        <taxon>Metazoa</taxon>
        <taxon>Ecdysozoa</taxon>
        <taxon>Arthropoda</taxon>
        <taxon>Hexapoda</taxon>
        <taxon>Insecta</taxon>
        <taxon>Pterygota</taxon>
        <taxon>Neoptera</taxon>
        <taxon>Endopterygota</taxon>
        <taxon>Lepidoptera</taxon>
        <taxon>Glossata</taxon>
        <taxon>Ditrysia</taxon>
        <taxon>Tineoidea</taxon>
        <taxon>Psychidae</taxon>
        <taxon>Oiketicinae</taxon>
        <taxon>Eumeta</taxon>
    </lineage>
</organism>
<evidence type="ECO:0000313" key="3">
    <source>
        <dbReference type="Proteomes" id="UP000299102"/>
    </source>
</evidence>
<gene>
    <name evidence="2" type="ORF">EVAR_99150_1</name>
</gene>
<dbReference type="AlphaFoldDB" id="A0A4C1YBW1"/>
<sequence>MPPVHPSGGRPPTGAREFSPKETNNLKQCNVYEDGIEGGRGAGGAPGADELSLVIFSCYPPTLVGFLL</sequence>
<evidence type="ECO:0000313" key="2">
    <source>
        <dbReference type="EMBL" id="GBP73556.1"/>
    </source>
</evidence>